<evidence type="ECO:0000313" key="1">
    <source>
        <dbReference type="EMBL" id="SUF54981.1"/>
    </source>
</evidence>
<proteinExistence type="predicted"/>
<reference evidence="1 2" key="1">
    <citation type="submission" date="2018-06" db="EMBL/GenBank/DDBJ databases">
        <authorList>
            <consortium name="Pathogen Informatics"/>
            <person name="Doyle S."/>
        </authorList>
    </citation>
    <scope>NUCLEOTIDE SEQUENCE [LARGE SCALE GENOMIC DNA]</scope>
    <source>
        <strain evidence="1 2">NCTC10252</strain>
    </source>
</reference>
<gene>
    <name evidence="1" type="ORF">NCTC10252_00148</name>
</gene>
<protein>
    <recommendedName>
        <fullName evidence="3">Transposase</fullName>
    </recommendedName>
</protein>
<evidence type="ECO:0008006" key="3">
    <source>
        <dbReference type="Google" id="ProtNLM"/>
    </source>
</evidence>
<organism evidence="1 2">
    <name type="scientific">Salmonella enterica</name>
    <name type="common">Salmonella choleraesuis</name>
    <dbReference type="NCBI Taxonomy" id="28901"/>
    <lineage>
        <taxon>Bacteria</taxon>
        <taxon>Pseudomonadati</taxon>
        <taxon>Pseudomonadota</taxon>
        <taxon>Gammaproteobacteria</taxon>
        <taxon>Enterobacterales</taxon>
        <taxon>Enterobacteriaceae</taxon>
        <taxon>Salmonella</taxon>
    </lineage>
</organism>
<accession>A0A379QDQ7</accession>
<name>A0A379QDQ7_SALER</name>
<evidence type="ECO:0000313" key="2">
    <source>
        <dbReference type="Proteomes" id="UP000254597"/>
    </source>
</evidence>
<dbReference type="AlphaFoldDB" id="A0A379QDQ7"/>
<dbReference type="Proteomes" id="UP000254597">
    <property type="component" value="Unassembled WGS sequence"/>
</dbReference>
<sequence>MLGGADKSNGELQSYITGANIWIAAQFNRLPDCDWIHLVFTLPDSLWPLFEVNR</sequence>
<dbReference type="EMBL" id="UGWP01000003">
    <property type="protein sequence ID" value="SUF54981.1"/>
    <property type="molecule type" value="Genomic_DNA"/>
</dbReference>